<evidence type="ECO:0000313" key="1">
    <source>
        <dbReference type="EMBL" id="TFJ29087.1"/>
    </source>
</evidence>
<reference evidence="1 2" key="1">
    <citation type="journal article" date="2018" name="Int. J. Food Microbiol.">
        <title>Growth of Carnobacterium spp. isolated from chilled vacuum-packaged meat under relevant acidic conditions.</title>
        <authorList>
            <person name="Zhang P."/>
            <person name="Badoni M."/>
            <person name="Ganzle M."/>
            <person name="Yang X."/>
        </authorList>
    </citation>
    <scope>NUCLEOTIDE SEQUENCE [LARGE SCALE GENOMIC DNA]</scope>
    <source>
        <strain evidence="1 2">B2</strain>
    </source>
</reference>
<organism evidence="1 2">
    <name type="scientific">Carnobacterium divergens</name>
    <name type="common">Lactobacillus divergens</name>
    <dbReference type="NCBI Taxonomy" id="2748"/>
    <lineage>
        <taxon>Bacteria</taxon>
        <taxon>Bacillati</taxon>
        <taxon>Bacillota</taxon>
        <taxon>Bacilli</taxon>
        <taxon>Lactobacillales</taxon>
        <taxon>Carnobacteriaceae</taxon>
        <taxon>Carnobacterium</taxon>
    </lineage>
</organism>
<dbReference type="RefSeq" id="WP_135025583.1">
    <property type="nucleotide sequence ID" value="NZ_JBFUWK010000004.1"/>
</dbReference>
<dbReference type="Proteomes" id="UP000297938">
    <property type="component" value="Unassembled WGS sequence"/>
</dbReference>
<dbReference type="AlphaFoldDB" id="A0A7Z8D0C2"/>
<gene>
    <name evidence="1" type="ORF">CKN69_01555</name>
</gene>
<dbReference type="EMBL" id="NRPP01000004">
    <property type="protein sequence ID" value="TFJ29087.1"/>
    <property type="molecule type" value="Genomic_DNA"/>
</dbReference>
<proteinExistence type="predicted"/>
<accession>A0A7Z8D0C2</accession>
<evidence type="ECO:0000313" key="2">
    <source>
        <dbReference type="Proteomes" id="UP000297938"/>
    </source>
</evidence>
<protein>
    <submittedName>
        <fullName evidence="1">Uncharacterized protein</fullName>
    </submittedName>
</protein>
<comment type="caution">
    <text evidence="1">The sequence shown here is derived from an EMBL/GenBank/DDBJ whole genome shotgun (WGS) entry which is preliminary data.</text>
</comment>
<name>A0A7Z8D0C2_CARDV</name>
<sequence length="87" mass="9802">MTEIVEKAFEELQKKLQKITIMGIAINKIDISSKNQKQVEKTGEAELENLKATLSSSSKSLEHAIKGHFGKKLTEVLDKQKQTLDDF</sequence>